<evidence type="ECO:0000256" key="3">
    <source>
        <dbReference type="ARBA" id="ARBA00022679"/>
    </source>
</evidence>
<evidence type="ECO:0000259" key="5">
    <source>
        <dbReference type="Pfam" id="PF26168"/>
    </source>
</evidence>
<dbReference type="RefSeq" id="XP_048127637.1">
    <property type="nucleotide sequence ID" value="XM_048271680.1"/>
</dbReference>
<evidence type="ECO:0000313" key="6">
    <source>
        <dbReference type="Proteomes" id="UP000827889"/>
    </source>
</evidence>
<evidence type="ECO:0000256" key="1">
    <source>
        <dbReference type="ARBA" id="ARBA00009995"/>
    </source>
</evidence>
<feature type="domain" description="Glycosyltransferase N-terminal" evidence="5">
    <location>
        <begin position="10"/>
        <end position="247"/>
    </location>
</feature>
<dbReference type="Gene3D" id="3.40.50.2000">
    <property type="entry name" value="Glycogen Phosphorylase B"/>
    <property type="match status" value="2"/>
</dbReference>
<sequence>MDSQYQELHFVLLPHLASGHMIPMMDMARLLARRGLTVTVVTTPINSARFVPVFDRAARSGLRIELLQVPFPSAEAGLPEGCESMDSLPSRGMLKNLLLGISMLRQPVERLLHRLQLRPSCIIADKIVMWADQTAREFGIPRIVFDGSSCFSLVCTHNIVESKVFDTVPESEPFVVPGLPDRIELTRAQLPGAVNIVPSDIKDMRNEIRAKELAAYGVVVNTFEELEPAYIRECRRVRGKVWCIGPVSLCNEDNLDKAERGNKSLVNDDHCLKWLDLWGPSSVIYACLGSLNRLTAPQLIELGLGLEACGRPFIWVVRGGNESRFVDWISESGFEERIEGRGILIRGWAPQVLILSHPAVGGFLTHCGWNSTLEGAENRCEVGVQCSHELGGRREVRGVNEEGRSEASSEPAHGRSRRRSPGETKPSGRSWTQSEDGHGRRRFFISQHDADDRRHYATSSGLTQDTLQLIDLSQEFHQLNINPISQQMKNNLLDSRITCLDYKDKRAGQQLGRNHQLFLFRVSIRVSVYGQREGKASPSVPLIWEIATMAPYCSPL</sequence>
<evidence type="ECO:0000313" key="7">
    <source>
        <dbReference type="RefSeq" id="XP_048127637.1"/>
    </source>
</evidence>
<dbReference type="SUPFAM" id="SSF53756">
    <property type="entry name" value="UDP-Glycosyltransferase/glycogen phosphorylase"/>
    <property type="match status" value="1"/>
</dbReference>
<dbReference type="Pfam" id="PF00201">
    <property type="entry name" value="UDPGT"/>
    <property type="match status" value="1"/>
</dbReference>
<dbReference type="InterPro" id="IPR058980">
    <property type="entry name" value="Glyco_transf_N"/>
</dbReference>
<keyword evidence="6" id="KW-1185">Reference proteome</keyword>
<evidence type="ECO:0000256" key="4">
    <source>
        <dbReference type="SAM" id="MobiDB-lite"/>
    </source>
</evidence>
<dbReference type="InterPro" id="IPR002213">
    <property type="entry name" value="UDP_glucos_trans"/>
</dbReference>
<dbReference type="PANTHER" id="PTHR48047">
    <property type="entry name" value="GLYCOSYLTRANSFERASE"/>
    <property type="match status" value="1"/>
</dbReference>
<dbReference type="Pfam" id="PF26168">
    <property type="entry name" value="Glyco_transf_N"/>
    <property type="match status" value="1"/>
</dbReference>
<feature type="compositionally biased region" description="Basic and acidic residues" evidence="4">
    <location>
        <begin position="397"/>
        <end position="407"/>
    </location>
</feature>
<keyword evidence="2" id="KW-0328">Glycosyltransferase</keyword>
<dbReference type="CDD" id="cd03784">
    <property type="entry name" value="GT1_Gtf-like"/>
    <property type="match status" value="1"/>
</dbReference>
<comment type="similarity">
    <text evidence="1">Belongs to the UDP-glycosyltransferase family.</text>
</comment>
<gene>
    <name evidence="7" type="primary">LOC115735167</name>
</gene>
<evidence type="ECO:0000256" key="2">
    <source>
        <dbReference type="ARBA" id="ARBA00022676"/>
    </source>
</evidence>
<dbReference type="GeneID" id="115735167"/>
<organism evidence="6 7">
    <name type="scientific">Rhodamnia argentea</name>
    <dbReference type="NCBI Taxonomy" id="178133"/>
    <lineage>
        <taxon>Eukaryota</taxon>
        <taxon>Viridiplantae</taxon>
        <taxon>Streptophyta</taxon>
        <taxon>Embryophyta</taxon>
        <taxon>Tracheophyta</taxon>
        <taxon>Spermatophyta</taxon>
        <taxon>Magnoliopsida</taxon>
        <taxon>eudicotyledons</taxon>
        <taxon>Gunneridae</taxon>
        <taxon>Pentapetalae</taxon>
        <taxon>rosids</taxon>
        <taxon>malvids</taxon>
        <taxon>Myrtales</taxon>
        <taxon>Myrtaceae</taxon>
        <taxon>Myrtoideae</taxon>
        <taxon>Myrteae</taxon>
        <taxon>Australasian group</taxon>
        <taxon>Rhodamnia</taxon>
    </lineage>
</organism>
<keyword evidence="3" id="KW-0808">Transferase</keyword>
<protein>
    <submittedName>
        <fullName evidence="7">UDP-glycosyltransferase 73C1-like isoform X1</fullName>
    </submittedName>
</protein>
<proteinExistence type="inferred from homology"/>
<accession>A0ABM3GTH2</accession>
<dbReference type="Proteomes" id="UP000827889">
    <property type="component" value="Chromosome 10"/>
</dbReference>
<dbReference type="PANTHER" id="PTHR48047:SF182">
    <property type="entry name" value="GLYCOSYLTRANSFERASE"/>
    <property type="match status" value="1"/>
</dbReference>
<feature type="region of interest" description="Disordered" evidence="4">
    <location>
        <begin position="397"/>
        <end position="441"/>
    </location>
</feature>
<name>A0ABM3GTH2_9MYRT</name>
<reference evidence="7" key="1">
    <citation type="submission" date="2025-08" db="UniProtKB">
        <authorList>
            <consortium name="RefSeq"/>
        </authorList>
    </citation>
    <scope>IDENTIFICATION</scope>
    <source>
        <tissue evidence="7">Leaf</tissue>
    </source>
</reference>